<name>A0A4S8KJC3_DENBC</name>
<evidence type="ECO:0000313" key="2">
    <source>
        <dbReference type="Proteomes" id="UP000297245"/>
    </source>
</evidence>
<dbReference type="OrthoDB" id="2895941at2759"/>
<gene>
    <name evidence="1" type="ORF">K435DRAFT_814241</name>
</gene>
<proteinExistence type="predicted"/>
<dbReference type="PANTHER" id="PTHR39596:SF2">
    <property type="entry name" value="HET DOMAIN PROTEIN (AFU_ORTHOLOGUE AFUA_1G17550)-RELATED"/>
    <property type="match status" value="1"/>
</dbReference>
<reference evidence="1 2" key="1">
    <citation type="journal article" date="2019" name="Nat. Ecol. Evol.">
        <title>Megaphylogeny resolves global patterns of mushroom evolution.</title>
        <authorList>
            <person name="Varga T."/>
            <person name="Krizsan K."/>
            <person name="Foldi C."/>
            <person name="Dima B."/>
            <person name="Sanchez-Garcia M."/>
            <person name="Sanchez-Ramirez S."/>
            <person name="Szollosi G.J."/>
            <person name="Szarkandi J.G."/>
            <person name="Papp V."/>
            <person name="Albert L."/>
            <person name="Andreopoulos W."/>
            <person name="Angelini C."/>
            <person name="Antonin V."/>
            <person name="Barry K.W."/>
            <person name="Bougher N.L."/>
            <person name="Buchanan P."/>
            <person name="Buyck B."/>
            <person name="Bense V."/>
            <person name="Catcheside P."/>
            <person name="Chovatia M."/>
            <person name="Cooper J."/>
            <person name="Damon W."/>
            <person name="Desjardin D."/>
            <person name="Finy P."/>
            <person name="Geml J."/>
            <person name="Haridas S."/>
            <person name="Hughes K."/>
            <person name="Justo A."/>
            <person name="Karasinski D."/>
            <person name="Kautmanova I."/>
            <person name="Kiss B."/>
            <person name="Kocsube S."/>
            <person name="Kotiranta H."/>
            <person name="LaButti K.M."/>
            <person name="Lechner B.E."/>
            <person name="Liimatainen K."/>
            <person name="Lipzen A."/>
            <person name="Lukacs Z."/>
            <person name="Mihaltcheva S."/>
            <person name="Morgado L.N."/>
            <person name="Niskanen T."/>
            <person name="Noordeloos M.E."/>
            <person name="Ohm R.A."/>
            <person name="Ortiz-Santana B."/>
            <person name="Ovrebo C."/>
            <person name="Racz N."/>
            <person name="Riley R."/>
            <person name="Savchenko A."/>
            <person name="Shiryaev A."/>
            <person name="Soop K."/>
            <person name="Spirin V."/>
            <person name="Szebenyi C."/>
            <person name="Tomsovsky M."/>
            <person name="Tulloss R.E."/>
            <person name="Uehling J."/>
            <person name="Grigoriev I.V."/>
            <person name="Vagvolgyi C."/>
            <person name="Papp T."/>
            <person name="Martin F.M."/>
            <person name="Miettinen O."/>
            <person name="Hibbett D.S."/>
            <person name="Nagy L.G."/>
        </authorList>
    </citation>
    <scope>NUCLEOTIDE SEQUENCE [LARGE SCALE GENOMIC DNA]</scope>
    <source>
        <strain evidence="1 2">CBS 962.96</strain>
    </source>
</reference>
<keyword evidence="2" id="KW-1185">Reference proteome</keyword>
<sequence>MADRLPSVYDLRYGMDTPIQQLSRALRNRTTSKTEDEPLCLASLLGLDVEKLLNVKESIHMAAERMSTLYLLMRELPIGIIFANVDFQNALERNLSHAPFRWAPRSLLLLEEPMNIDLAVAAHRFSDTSQRILGFCEQDGLHIQHNGILFSDEIVLYQSCVLKAEGHTVNGYRLTWYSKPGPSSDCSAHYRRDVALIFQTDAARSSDVAVVLIENRRLLENGTNMQNDVEIFATIVAYGRVEVLQETMVETSERIVRGVLTSPDQKCYKLYLPAQGKT</sequence>
<dbReference type="AlphaFoldDB" id="A0A4S8KJC3"/>
<dbReference type="Proteomes" id="UP000297245">
    <property type="component" value="Unassembled WGS sequence"/>
</dbReference>
<dbReference type="EMBL" id="ML181948">
    <property type="protein sequence ID" value="THU75540.1"/>
    <property type="molecule type" value="Genomic_DNA"/>
</dbReference>
<evidence type="ECO:0000313" key="1">
    <source>
        <dbReference type="EMBL" id="THU75540.1"/>
    </source>
</evidence>
<organism evidence="1 2">
    <name type="scientific">Dendrothele bispora (strain CBS 962.96)</name>
    <dbReference type="NCBI Taxonomy" id="1314807"/>
    <lineage>
        <taxon>Eukaryota</taxon>
        <taxon>Fungi</taxon>
        <taxon>Dikarya</taxon>
        <taxon>Basidiomycota</taxon>
        <taxon>Agaricomycotina</taxon>
        <taxon>Agaricomycetes</taxon>
        <taxon>Agaricomycetidae</taxon>
        <taxon>Agaricales</taxon>
        <taxon>Agaricales incertae sedis</taxon>
        <taxon>Dendrothele</taxon>
    </lineage>
</organism>
<protein>
    <submittedName>
        <fullName evidence="1">Uncharacterized protein</fullName>
    </submittedName>
</protein>
<accession>A0A4S8KJC3</accession>
<dbReference type="PANTHER" id="PTHR39596">
    <property type="match status" value="1"/>
</dbReference>